<reference evidence="1 2" key="1">
    <citation type="submission" date="2017-12" db="EMBL/GenBank/DDBJ databases">
        <title>Sequencing, de novo assembly and annotation of complete genome of a new Thraustochytrid species, strain FCC1311.</title>
        <authorList>
            <person name="Sedici K."/>
            <person name="Godart F."/>
            <person name="Aiese Cigliano R."/>
            <person name="Sanseverino W."/>
            <person name="Barakat M."/>
            <person name="Ortet P."/>
            <person name="Marechal E."/>
            <person name="Cagnac O."/>
            <person name="Amato A."/>
        </authorList>
    </citation>
    <scope>NUCLEOTIDE SEQUENCE [LARGE SCALE GENOMIC DNA]</scope>
</reference>
<name>A0A2R5GQU3_9STRA</name>
<comment type="caution">
    <text evidence="1">The sequence shown here is derived from an EMBL/GenBank/DDBJ whole genome shotgun (WGS) entry which is preliminary data.</text>
</comment>
<dbReference type="GO" id="GO:0016757">
    <property type="term" value="F:glycosyltransferase activity"/>
    <property type="evidence" value="ECO:0007669"/>
    <property type="project" value="InterPro"/>
</dbReference>
<keyword evidence="2" id="KW-1185">Reference proteome</keyword>
<evidence type="ECO:0000313" key="1">
    <source>
        <dbReference type="EMBL" id="GBG33220.1"/>
    </source>
</evidence>
<evidence type="ECO:0000313" key="2">
    <source>
        <dbReference type="Proteomes" id="UP000241890"/>
    </source>
</evidence>
<gene>
    <name evidence="1" type="ORF">FCC1311_094442</name>
</gene>
<dbReference type="Proteomes" id="UP000241890">
    <property type="component" value="Unassembled WGS sequence"/>
</dbReference>
<dbReference type="OrthoDB" id="2014201at2759"/>
<dbReference type="Gene3D" id="3.90.550.10">
    <property type="entry name" value="Spore Coat Polysaccharide Biosynthesis Protein SpsA, Chain A"/>
    <property type="match status" value="1"/>
</dbReference>
<dbReference type="InParanoid" id="A0A2R5GQU3"/>
<dbReference type="AlphaFoldDB" id="A0A2R5GQU3"/>
<dbReference type="Pfam" id="PF01501">
    <property type="entry name" value="Glyco_transf_8"/>
    <property type="match status" value="1"/>
</dbReference>
<proteinExistence type="predicted"/>
<sequence>MASSGVKENDGAAAKRARLWRLAAAALLGLTLLSLATAWTELPPPPQQQQQQQRLGAGGPAAAARTALAGPGLALDASLRGVAASDDFNRLKIAFAVTITKDGKYLDGAAVLKHSVDMLGSAHDVSFVAIVHPSVTTTRPALRELGIEILEYPEPITSAEIQGKHLRETIDKSGCCGVLELLKLRAFQLTAYDRVVLLDMDTLIVQSLDHLFDFPEEMLFTYDHAMDSGHSAAPPVQGGFMVLRPSVKTFERLVDIVREGDFRPGSGWAGQNIGWCWGGQTIQGLISYYYNRVDPDNKRVLDYCRYNAMVSTKNCEETPISEVISIHFTVCQKPWECRKLEKPLCNEMHAEWWKVRRNFEQAHGLPVSPPCKRRSDYRPLF</sequence>
<dbReference type="PANTHER" id="PTHR11183">
    <property type="entry name" value="GLYCOGENIN SUBFAMILY MEMBER"/>
    <property type="match status" value="1"/>
</dbReference>
<protein>
    <submittedName>
        <fullName evidence="1">Galactinol synthase 1</fullName>
    </submittedName>
</protein>
<dbReference type="EMBL" id="BEYU01000147">
    <property type="protein sequence ID" value="GBG33220.1"/>
    <property type="molecule type" value="Genomic_DNA"/>
</dbReference>
<dbReference type="InterPro" id="IPR050587">
    <property type="entry name" value="GNT1/Glycosyltrans_8"/>
</dbReference>
<accession>A0A2R5GQU3</accession>
<dbReference type="SUPFAM" id="SSF53448">
    <property type="entry name" value="Nucleotide-diphospho-sugar transferases"/>
    <property type="match status" value="1"/>
</dbReference>
<dbReference type="InterPro" id="IPR002495">
    <property type="entry name" value="Glyco_trans_8"/>
</dbReference>
<organism evidence="1 2">
    <name type="scientific">Hondaea fermentalgiana</name>
    <dbReference type="NCBI Taxonomy" id="2315210"/>
    <lineage>
        <taxon>Eukaryota</taxon>
        <taxon>Sar</taxon>
        <taxon>Stramenopiles</taxon>
        <taxon>Bigyra</taxon>
        <taxon>Labyrinthulomycetes</taxon>
        <taxon>Thraustochytrida</taxon>
        <taxon>Thraustochytriidae</taxon>
        <taxon>Hondaea</taxon>
    </lineage>
</organism>
<dbReference type="InterPro" id="IPR029044">
    <property type="entry name" value="Nucleotide-diphossugar_trans"/>
</dbReference>